<feature type="compositionally biased region" description="Basic and acidic residues" evidence="1">
    <location>
        <begin position="152"/>
        <end position="162"/>
    </location>
</feature>
<reference evidence="2" key="1">
    <citation type="submission" date="2022-11" db="EMBL/GenBank/DDBJ databases">
        <authorList>
            <person name="Petersen C."/>
        </authorList>
    </citation>
    <scope>NUCLEOTIDE SEQUENCE</scope>
    <source>
        <strain evidence="2">IBT 30069</strain>
    </source>
</reference>
<proteinExistence type="predicted"/>
<evidence type="ECO:0000313" key="3">
    <source>
        <dbReference type="Proteomes" id="UP001149165"/>
    </source>
</evidence>
<gene>
    <name evidence="2" type="ORF">N7456_009428</name>
</gene>
<organism evidence="2 3">
    <name type="scientific">Penicillium angulare</name>
    <dbReference type="NCBI Taxonomy" id="116970"/>
    <lineage>
        <taxon>Eukaryota</taxon>
        <taxon>Fungi</taxon>
        <taxon>Dikarya</taxon>
        <taxon>Ascomycota</taxon>
        <taxon>Pezizomycotina</taxon>
        <taxon>Eurotiomycetes</taxon>
        <taxon>Eurotiomycetidae</taxon>
        <taxon>Eurotiales</taxon>
        <taxon>Aspergillaceae</taxon>
        <taxon>Penicillium</taxon>
    </lineage>
</organism>
<feature type="compositionally biased region" description="Basic and acidic residues" evidence="1">
    <location>
        <begin position="100"/>
        <end position="115"/>
    </location>
</feature>
<comment type="caution">
    <text evidence="2">The sequence shown here is derived from an EMBL/GenBank/DDBJ whole genome shotgun (WGS) entry which is preliminary data.</text>
</comment>
<evidence type="ECO:0000256" key="1">
    <source>
        <dbReference type="SAM" id="MobiDB-lite"/>
    </source>
</evidence>
<feature type="compositionally biased region" description="Polar residues" evidence="1">
    <location>
        <begin position="73"/>
        <end position="82"/>
    </location>
</feature>
<feature type="compositionally biased region" description="Low complexity" evidence="1">
    <location>
        <begin position="252"/>
        <end position="261"/>
    </location>
</feature>
<feature type="compositionally biased region" description="Low complexity" evidence="1">
    <location>
        <begin position="21"/>
        <end position="31"/>
    </location>
</feature>
<feature type="region of interest" description="Disordered" evidence="1">
    <location>
        <begin position="1"/>
        <end position="338"/>
    </location>
</feature>
<dbReference type="Proteomes" id="UP001149165">
    <property type="component" value="Unassembled WGS sequence"/>
</dbReference>
<keyword evidence="3" id="KW-1185">Reference proteome</keyword>
<accession>A0A9W9F4V6</accession>
<dbReference type="AlphaFoldDB" id="A0A9W9F4V6"/>
<feature type="compositionally biased region" description="Basic residues" evidence="1">
    <location>
        <begin position="1"/>
        <end position="10"/>
    </location>
</feature>
<dbReference type="OrthoDB" id="5431211at2759"/>
<dbReference type="EMBL" id="JAPQKH010000006">
    <property type="protein sequence ID" value="KAJ5093567.1"/>
    <property type="molecule type" value="Genomic_DNA"/>
</dbReference>
<evidence type="ECO:0000313" key="2">
    <source>
        <dbReference type="EMBL" id="KAJ5093567.1"/>
    </source>
</evidence>
<feature type="compositionally biased region" description="Acidic residues" evidence="1">
    <location>
        <begin position="206"/>
        <end position="216"/>
    </location>
</feature>
<reference evidence="2" key="2">
    <citation type="journal article" date="2023" name="IMA Fungus">
        <title>Comparative genomic study of the Penicillium genus elucidates a diverse pangenome and 15 lateral gene transfer events.</title>
        <authorList>
            <person name="Petersen C."/>
            <person name="Sorensen T."/>
            <person name="Nielsen M.R."/>
            <person name="Sondergaard T.E."/>
            <person name="Sorensen J.L."/>
            <person name="Fitzpatrick D.A."/>
            <person name="Frisvad J.C."/>
            <person name="Nielsen K.L."/>
        </authorList>
    </citation>
    <scope>NUCLEOTIDE SEQUENCE</scope>
    <source>
        <strain evidence="2">IBT 30069</strain>
    </source>
</reference>
<feature type="compositionally biased region" description="Acidic residues" evidence="1">
    <location>
        <begin position="317"/>
        <end position="338"/>
    </location>
</feature>
<sequence>MPPTKKAKIRKSTDTSVSWLNNINTNNTPKNTKNRRHTTNGDIYALPESPDRPKQPAQLEETRTLRSRLRSSQNVPSIPESSQSDKEQQVSPGPPESPEPPERPESPEPPEETRTLRSRLRSGHKVPSVSQSPRSRDAQRAPPSEDESMDDASDRESHEDVPKFSGTPAEYQGSDVEDEDDVAHQLEEQLQPTQNGMREEKGQEQGEQEDEEEQEGDWQKQDEQDEEGEEERFSTPPLNASPNVSRERPEPTETTGNGTNNDPITYMDTAQDLPLVPENDTPEIPSPPSRMSPSVVPDERQESMEYESATNDRPDYEPNDPEYAPETEPEDEPEDDDLAQLDPELKDWLVKTVQTTDPKRQWMDFHERAFKLTTYVRKPTPKSFEDSLMLLARAQEIYAELAYQSVSEGLPSGFQKEISNLCTSTFAEIQAILNFPSLPDSKQNPVKAGHLVVQLEGYLLPHMAVLVILGFKAFAEYGIPATKPFADILKLLRDSCDRINDLRDYYVSSSNRQRSWKLGVSTKHIQAALSSGSLNVHLPPGSLEEDAETMPSLACHWTYAEVVALRYALQTYRERNRYILTKMHYGTELSRHTIQDLKLKARELNLD</sequence>
<feature type="compositionally biased region" description="Basic and acidic residues" evidence="1">
    <location>
        <begin position="49"/>
        <end position="64"/>
    </location>
</feature>
<protein>
    <submittedName>
        <fullName evidence="2">Uncharacterized protein</fullName>
    </submittedName>
</protein>
<name>A0A9W9F4V6_9EURO</name>